<dbReference type="Proteomes" id="UP000288216">
    <property type="component" value="Unassembled WGS sequence"/>
</dbReference>
<dbReference type="SUPFAM" id="SSF57997">
    <property type="entry name" value="Tropomyosin"/>
    <property type="match status" value="1"/>
</dbReference>
<dbReference type="InterPro" id="IPR026636">
    <property type="entry name" value="MPHOSPH9"/>
</dbReference>
<sequence>SSTLTLQTGPLGITNSANGPLDHNVATSSLEDPVILSIARLNLREKHARHVADIRAYYEAEINSLKEKLDTLNGSSTIFEAEKRNENLLKRCEQLERALTEAANRIRNLENKNYLMEMQLADWPGRYDAVSATSQALQQRLDEMRKDNKDKDNMIGKLNSRLKDLEEAFEKAYKHSDNKDARMKQEHKILQNLLTEYKSLGKEYEQVKETLNTTEDKLLDANSQISELKRVVSKLEAQIRQVEHERNYMKVRSSAHSCSRTSNRG</sequence>
<reference evidence="2 3" key="1">
    <citation type="journal article" date="2018" name="Nat. Ecol. Evol.">
        <title>Shark genomes provide insights into elasmobranch evolution and the origin of vertebrates.</title>
        <authorList>
            <person name="Hara Y"/>
            <person name="Yamaguchi K"/>
            <person name="Onimaru K"/>
            <person name="Kadota M"/>
            <person name="Koyanagi M"/>
            <person name="Keeley SD"/>
            <person name="Tatsumi K"/>
            <person name="Tanaka K"/>
            <person name="Motone F"/>
            <person name="Kageyama Y"/>
            <person name="Nozu R"/>
            <person name="Adachi N"/>
            <person name="Nishimura O"/>
            <person name="Nakagawa R"/>
            <person name="Tanegashima C"/>
            <person name="Kiyatake I"/>
            <person name="Matsumoto R"/>
            <person name="Murakumo K"/>
            <person name="Nishida K"/>
            <person name="Terakita A"/>
            <person name="Kuratani S"/>
            <person name="Sato K"/>
            <person name="Hyodo S Kuraku.S."/>
        </authorList>
    </citation>
    <scope>NUCLEOTIDE SEQUENCE [LARGE SCALE GENOMIC DNA]</scope>
</reference>
<evidence type="ECO:0000313" key="2">
    <source>
        <dbReference type="EMBL" id="GCB82464.1"/>
    </source>
</evidence>
<accession>A0A401QAP7</accession>
<keyword evidence="1" id="KW-0175">Coiled coil</keyword>
<dbReference type="PANTHER" id="PTHR14926">
    <property type="entry name" value="M-PHASE PHOSPHOPROTEIN 9"/>
    <property type="match status" value="1"/>
</dbReference>
<dbReference type="EMBL" id="BFAA01022146">
    <property type="protein sequence ID" value="GCB82464.1"/>
    <property type="molecule type" value="Genomic_DNA"/>
</dbReference>
<feature type="non-terminal residue" evidence="2">
    <location>
        <position position="1"/>
    </location>
</feature>
<feature type="coiled-coil region" evidence="1">
    <location>
        <begin position="55"/>
        <end position="252"/>
    </location>
</feature>
<gene>
    <name evidence="2" type="ORF">scyTo_0022331</name>
</gene>
<evidence type="ECO:0000256" key="1">
    <source>
        <dbReference type="SAM" id="Coils"/>
    </source>
</evidence>
<dbReference type="PANTHER" id="PTHR14926:SF1">
    <property type="entry name" value="M-PHASE PHOSPHOPROTEIN 9"/>
    <property type="match status" value="1"/>
</dbReference>
<protein>
    <submittedName>
        <fullName evidence="2">Uncharacterized protein</fullName>
    </submittedName>
</protein>
<name>A0A401QAP7_SCYTO</name>
<proteinExistence type="predicted"/>
<dbReference type="OrthoDB" id="6288856at2759"/>
<dbReference type="STRING" id="75743.A0A401QAP7"/>
<evidence type="ECO:0000313" key="3">
    <source>
        <dbReference type="Proteomes" id="UP000288216"/>
    </source>
</evidence>
<keyword evidence="3" id="KW-1185">Reference proteome</keyword>
<comment type="caution">
    <text evidence="2">The sequence shown here is derived from an EMBL/GenBank/DDBJ whole genome shotgun (WGS) entry which is preliminary data.</text>
</comment>
<dbReference type="GO" id="GO:0005814">
    <property type="term" value="C:centriole"/>
    <property type="evidence" value="ECO:0007669"/>
    <property type="project" value="TreeGrafter"/>
</dbReference>
<dbReference type="AlphaFoldDB" id="A0A401QAP7"/>
<organism evidence="2 3">
    <name type="scientific">Scyliorhinus torazame</name>
    <name type="common">Cloudy catshark</name>
    <name type="synonym">Catulus torazame</name>
    <dbReference type="NCBI Taxonomy" id="75743"/>
    <lineage>
        <taxon>Eukaryota</taxon>
        <taxon>Metazoa</taxon>
        <taxon>Chordata</taxon>
        <taxon>Craniata</taxon>
        <taxon>Vertebrata</taxon>
        <taxon>Chondrichthyes</taxon>
        <taxon>Elasmobranchii</taxon>
        <taxon>Galeomorphii</taxon>
        <taxon>Galeoidea</taxon>
        <taxon>Carcharhiniformes</taxon>
        <taxon>Scyliorhinidae</taxon>
        <taxon>Scyliorhinus</taxon>
    </lineage>
</organism>
<dbReference type="Gene3D" id="1.10.287.1490">
    <property type="match status" value="1"/>
</dbReference>